<feature type="compositionally biased region" description="Pro residues" evidence="1">
    <location>
        <begin position="58"/>
        <end position="73"/>
    </location>
</feature>
<evidence type="ECO:0000313" key="2">
    <source>
        <dbReference type="EMBL" id="MED6127074.1"/>
    </source>
</evidence>
<feature type="compositionally biased region" description="Basic and acidic residues" evidence="1">
    <location>
        <begin position="12"/>
        <end position="21"/>
    </location>
</feature>
<feature type="region of interest" description="Disordered" evidence="1">
    <location>
        <begin position="123"/>
        <end position="144"/>
    </location>
</feature>
<feature type="compositionally biased region" description="Acidic residues" evidence="1">
    <location>
        <begin position="130"/>
        <end position="141"/>
    </location>
</feature>
<sequence length="153" mass="17314">MAIWGSRNKQALPEEHEGGDRHPEMYMSWYNAVAREHLQLSPIVMHAADEGGVTMPSTHPPTHPESSEQPPPQESWGPYIPYGEQPSYLGRQHVLRQGDEHVNDRTIHGIDLNQVDEVDDFLVDSRPNDDNEEIQAGDDNEPPPVFFEVTRVA</sequence>
<dbReference type="EMBL" id="JASCZI010031588">
    <property type="protein sequence ID" value="MED6127074.1"/>
    <property type="molecule type" value="Genomic_DNA"/>
</dbReference>
<organism evidence="2 3">
    <name type="scientific">Stylosanthes scabra</name>
    <dbReference type="NCBI Taxonomy" id="79078"/>
    <lineage>
        <taxon>Eukaryota</taxon>
        <taxon>Viridiplantae</taxon>
        <taxon>Streptophyta</taxon>
        <taxon>Embryophyta</taxon>
        <taxon>Tracheophyta</taxon>
        <taxon>Spermatophyta</taxon>
        <taxon>Magnoliopsida</taxon>
        <taxon>eudicotyledons</taxon>
        <taxon>Gunneridae</taxon>
        <taxon>Pentapetalae</taxon>
        <taxon>rosids</taxon>
        <taxon>fabids</taxon>
        <taxon>Fabales</taxon>
        <taxon>Fabaceae</taxon>
        <taxon>Papilionoideae</taxon>
        <taxon>50 kb inversion clade</taxon>
        <taxon>dalbergioids sensu lato</taxon>
        <taxon>Dalbergieae</taxon>
        <taxon>Pterocarpus clade</taxon>
        <taxon>Stylosanthes</taxon>
    </lineage>
</organism>
<feature type="region of interest" description="Disordered" evidence="1">
    <location>
        <begin position="47"/>
        <end position="83"/>
    </location>
</feature>
<name>A0ABU6RT05_9FABA</name>
<evidence type="ECO:0000313" key="3">
    <source>
        <dbReference type="Proteomes" id="UP001341840"/>
    </source>
</evidence>
<dbReference type="Proteomes" id="UP001341840">
    <property type="component" value="Unassembled WGS sequence"/>
</dbReference>
<gene>
    <name evidence="2" type="ORF">PIB30_084651</name>
</gene>
<feature type="region of interest" description="Disordered" evidence="1">
    <location>
        <begin position="1"/>
        <end position="21"/>
    </location>
</feature>
<proteinExistence type="predicted"/>
<evidence type="ECO:0000256" key="1">
    <source>
        <dbReference type="SAM" id="MobiDB-lite"/>
    </source>
</evidence>
<reference evidence="2 3" key="1">
    <citation type="journal article" date="2023" name="Plants (Basel)">
        <title>Bridging the Gap: Combining Genomics and Transcriptomics Approaches to Understand Stylosanthes scabra, an Orphan Legume from the Brazilian Caatinga.</title>
        <authorList>
            <person name="Ferreira-Neto J.R.C."/>
            <person name="da Silva M.D."/>
            <person name="Binneck E."/>
            <person name="de Melo N.F."/>
            <person name="da Silva R.H."/>
            <person name="de Melo A.L.T.M."/>
            <person name="Pandolfi V."/>
            <person name="Bustamante F.O."/>
            <person name="Brasileiro-Vidal A.C."/>
            <person name="Benko-Iseppon A.M."/>
        </authorList>
    </citation>
    <scope>NUCLEOTIDE SEQUENCE [LARGE SCALE GENOMIC DNA]</scope>
    <source>
        <tissue evidence="2">Leaves</tissue>
    </source>
</reference>
<accession>A0ABU6RT05</accession>
<keyword evidence="3" id="KW-1185">Reference proteome</keyword>
<comment type="caution">
    <text evidence="2">The sequence shown here is derived from an EMBL/GenBank/DDBJ whole genome shotgun (WGS) entry which is preliminary data.</text>
</comment>
<protein>
    <submittedName>
        <fullName evidence="2">Uncharacterized protein</fullName>
    </submittedName>
</protein>